<dbReference type="InterPro" id="IPR036397">
    <property type="entry name" value="RNaseH_sf"/>
</dbReference>
<dbReference type="InterPro" id="IPR050951">
    <property type="entry name" value="Retrovirus_Pol_polyprotein"/>
</dbReference>
<evidence type="ECO:0000313" key="4">
    <source>
        <dbReference type="Proteomes" id="UP001620626"/>
    </source>
</evidence>
<dbReference type="EMBL" id="JBICBT010000621">
    <property type="protein sequence ID" value="KAL3107343.1"/>
    <property type="molecule type" value="Genomic_DNA"/>
</dbReference>
<sequence length="323" mass="36688">MDSEIERVVRQSDECQSAQKSPIKAQLAPWTVTEKAFQRVHIDFAGPCQDGFVYFILVDAFSKWPEVYQMSSITAKSTVFTIRSIIQRLGIPEEIVSDNGTQFKSAEFAAFCQEFGIKHTFSPPFHPQSNGQVERFVDIFKRAMKKTTLNNAIDGYSPDQLFFGRKLRTKLALVLPKGHRNDSENIDKIHLDKEERTIRIKWQNNSMNGMEPKNILAPRYNCRASQELAYIPSPCTGSWSNCPPAFEPTRRNCVFEENSKHNPGPNQQPILTVNGQAQNLAHQIADPVDQRTDQQAANEPPTLALRRSQRKPKPVIRFSPSGR</sequence>
<accession>A0ABD2KWQ7</accession>
<comment type="caution">
    <text evidence="3">The sequence shown here is derived from an EMBL/GenBank/DDBJ whole genome shotgun (WGS) entry which is preliminary data.</text>
</comment>
<organism evidence="3 4">
    <name type="scientific">Heterodera trifolii</name>
    <dbReference type="NCBI Taxonomy" id="157864"/>
    <lineage>
        <taxon>Eukaryota</taxon>
        <taxon>Metazoa</taxon>
        <taxon>Ecdysozoa</taxon>
        <taxon>Nematoda</taxon>
        <taxon>Chromadorea</taxon>
        <taxon>Rhabditida</taxon>
        <taxon>Tylenchina</taxon>
        <taxon>Tylenchomorpha</taxon>
        <taxon>Tylenchoidea</taxon>
        <taxon>Heteroderidae</taxon>
        <taxon>Heteroderinae</taxon>
        <taxon>Heterodera</taxon>
    </lineage>
</organism>
<feature type="region of interest" description="Disordered" evidence="1">
    <location>
        <begin position="287"/>
        <end position="323"/>
    </location>
</feature>
<dbReference type="PANTHER" id="PTHR37984:SF5">
    <property type="entry name" value="PROTEIN NYNRIN-LIKE"/>
    <property type="match status" value="1"/>
</dbReference>
<dbReference type="Proteomes" id="UP001620626">
    <property type="component" value="Unassembled WGS sequence"/>
</dbReference>
<keyword evidence="4" id="KW-1185">Reference proteome</keyword>
<evidence type="ECO:0000259" key="2">
    <source>
        <dbReference type="PROSITE" id="PS50994"/>
    </source>
</evidence>
<dbReference type="AlphaFoldDB" id="A0ABD2KWQ7"/>
<name>A0ABD2KWQ7_9BILA</name>
<gene>
    <name evidence="3" type="ORF">niasHT_014707</name>
</gene>
<dbReference type="InterPro" id="IPR001584">
    <property type="entry name" value="Integrase_cat-core"/>
</dbReference>
<evidence type="ECO:0000256" key="1">
    <source>
        <dbReference type="SAM" id="MobiDB-lite"/>
    </source>
</evidence>
<proteinExistence type="predicted"/>
<dbReference type="SUPFAM" id="SSF53098">
    <property type="entry name" value="Ribonuclease H-like"/>
    <property type="match status" value="1"/>
</dbReference>
<dbReference type="PANTHER" id="PTHR37984">
    <property type="entry name" value="PROTEIN CBG26694"/>
    <property type="match status" value="1"/>
</dbReference>
<protein>
    <recommendedName>
        <fullName evidence="2">Integrase catalytic domain-containing protein</fullName>
    </recommendedName>
</protein>
<reference evidence="3 4" key="1">
    <citation type="submission" date="2024-10" db="EMBL/GenBank/DDBJ databases">
        <authorList>
            <person name="Kim D."/>
        </authorList>
    </citation>
    <scope>NUCLEOTIDE SEQUENCE [LARGE SCALE GENOMIC DNA]</scope>
    <source>
        <strain evidence="3">BH-2024</strain>
    </source>
</reference>
<evidence type="ECO:0000313" key="3">
    <source>
        <dbReference type="EMBL" id="KAL3107343.1"/>
    </source>
</evidence>
<dbReference type="Pfam" id="PF00665">
    <property type="entry name" value="rve"/>
    <property type="match status" value="1"/>
</dbReference>
<feature type="domain" description="Integrase catalytic" evidence="2">
    <location>
        <begin position="25"/>
        <end position="220"/>
    </location>
</feature>
<dbReference type="InterPro" id="IPR012337">
    <property type="entry name" value="RNaseH-like_sf"/>
</dbReference>
<dbReference type="PROSITE" id="PS50994">
    <property type="entry name" value="INTEGRASE"/>
    <property type="match status" value="1"/>
</dbReference>
<dbReference type="Gene3D" id="3.30.420.10">
    <property type="entry name" value="Ribonuclease H-like superfamily/Ribonuclease H"/>
    <property type="match status" value="1"/>
</dbReference>